<organism evidence="5">
    <name type="scientific">Naegleria gruberi</name>
    <name type="common">Amoeba</name>
    <dbReference type="NCBI Taxonomy" id="5762"/>
    <lineage>
        <taxon>Eukaryota</taxon>
        <taxon>Discoba</taxon>
        <taxon>Heterolobosea</taxon>
        <taxon>Tetramitia</taxon>
        <taxon>Eutetramitia</taxon>
        <taxon>Vahlkampfiidae</taxon>
        <taxon>Naegleria</taxon>
    </lineage>
</organism>
<keyword evidence="5" id="KW-1185">Reference proteome</keyword>
<dbReference type="Gene3D" id="2.130.10.10">
    <property type="entry name" value="YVTN repeat-like/Quinoprotein amine dehydrogenase"/>
    <property type="match status" value="1"/>
</dbReference>
<dbReference type="AlphaFoldDB" id="D2VUZ2"/>
<sequence>MVEHTLQFPQSIQDLVEVSHLQFVNFDRRVVSTRSMDAVVINDDHFGDEPDDYHYLLSSHYDGTICCFKIGGATKGTKLHSSFLFQFKTSEEEDVGVLYFDVDRSSGAVYSANTDGTVRVHYPFKSVQQLIKSNIVDCSDDIASNSGSNFLYDLKSREERAVYMDFLGSDQAEYWKLCDSNSLQQMDETDDSESVEKTSFKKFLASKKVLVDKSNLMHVNNRIIGRHNDAVNHVFYIEEIGCVASASWDGFLKYWDINDDSCQPLLQLDLKGTVHAMDVHFPLLIITTAPRNIILFDLTMPHIPVKIWKSNLKCETQKHCLKFFSDRFGFIISTIEGRAAIHHMDSKNVSSNFIFKCHRTANDVFAPNSIDFNPLHGTFSTTGADKKAYFWDKDSKQKIYTTPNTAREVGVGKFSQDGSLFAYVVQYDYSKGKYGLDSTSTAEKVAIHLHKMLPAEIENRGKFLTSF</sequence>
<feature type="repeat" description="WD" evidence="3">
    <location>
        <begin position="224"/>
        <end position="265"/>
    </location>
</feature>
<dbReference type="InterPro" id="IPR036322">
    <property type="entry name" value="WD40_repeat_dom_sf"/>
</dbReference>
<dbReference type="RefSeq" id="XP_002672095.1">
    <property type="nucleotide sequence ID" value="XM_002672049.1"/>
</dbReference>
<dbReference type="InParanoid" id="D2VUZ2"/>
<dbReference type="SMART" id="SM00320">
    <property type="entry name" value="WD40"/>
    <property type="match status" value="4"/>
</dbReference>
<proteinExistence type="predicted"/>
<gene>
    <name evidence="4" type="ORF">NAEGRDRAFT_72834</name>
</gene>
<dbReference type="PROSITE" id="PS50082">
    <property type="entry name" value="WD_REPEATS_2"/>
    <property type="match status" value="1"/>
</dbReference>
<keyword evidence="1 3" id="KW-0853">WD repeat</keyword>
<dbReference type="STRING" id="5762.D2VUZ2"/>
<evidence type="ECO:0000256" key="2">
    <source>
        <dbReference type="ARBA" id="ARBA00022737"/>
    </source>
</evidence>
<dbReference type="Proteomes" id="UP000006671">
    <property type="component" value="Unassembled WGS sequence"/>
</dbReference>
<dbReference type="KEGG" id="ngr:NAEGRDRAFT_72834"/>
<dbReference type="GeneID" id="8854054"/>
<evidence type="ECO:0000256" key="1">
    <source>
        <dbReference type="ARBA" id="ARBA00022574"/>
    </source>
</evidence>
<evidence type="ECO:0000313" key="5">
    <source>
        <dbReference type="Proteomes" id="UP000006671"/>
    </source>
</evidence>
<dbReference type="SUPFAM" id="SSF50978">
    <property type="entry name" value="WD40 repeat-like"/>
    <property type="match status" value="1"/>
</dbReference>
<evidence type="ECO:0000256" key="3">
    <source>
        <dbReference type="PROSITE-ProRule" id="PRU00221"/>
    </source>
</evidence>
<evidence type="ECO:0000313" key="4">
    <source>
        <dbReference type="EMBL" id="EFC39351.1"/>
    </source>
</evidence>
<dbReference type="VEuPathDB" id="AmoebaDB:NAEGRDRAFT_72834"/>
<dbReference type="eggNOG" id="KOG0647">
    <property type="taxonomic scope" value="Eukaryota"/>
</dbReference>
<dbReference type="OMA" id="IFKCHRT"/>
<accession>D2VUZ2</accession>
<dbReference type="EMBL" id="GG738900">
    <property type="protein sequence ID" value="EFC39351.1"/>
    <property type="molecule type" value="Genomic_DNA"/>
</dbReference>
<dbReference type="InterPro" id="IPR015943">
    <property type="entry name" value="WD40/YVTN_repeat-like_dom_sf"/>
</dbReference>
<protein>
    <submittedName>
        <fullName evidence="4">Predicted protein</fullName>
    </submittedName>
</protein>
<dbReference type="PANTHER" id="PTHR10971">
    <property type="entry name" value="MRNA EXPORT FACTOR AND BUB3"/>
    <property type="match status" value="1"/>
</dbReference>
<keyword evidence="2" id="KW-0677">Repeat</keyword>
<dbReference type="InterPro" id="IPR001680">
    <property type="entry name" value="WD40_rpt"/>
</dbReference>
<dbReference type="Pfam" id="PF00400">
    <property type="entry name" value="WD40"/>
    <property type="match status" value="1"/>
</dbReference>
<name>D2VUZ2_NAEGR</name>
<dbReference type="OrthoDB" id="256303at2759"/>
<reference evidence="4 5" key="1">
    <citation type="journal article" date="2010" name="Cell">
        <title>The genome of Naegleria gruberi illuminates early eukaryotic versatility.</title>
        <authorList>
            <person name="Fritz-Laylin L.K."/>
            <person name="Prochnik S.E."/>
            <person name="Ginger M.L."/>
            <person name="Dacks J.B."/>
            <person name="Carpenter M.L."/>
            <person name="Field M.C."/>
            <person name="Kuo A."/>
            <person name="Paredez A."/>
            <person name="Chapman J."/>
            <person name="Pham J."/>
            <person name="Shu S."/>
            <person name="Neupane R."/>
            <person name="Cipriano M."/>
            <person name="Mancuso J."/>
            <person name="Tu H."/>
            <person name="Salamov A."/>
            <person name="Lindquist E."/>
            <person name="Shapiro H."/>
            <person name="Lucas S."/>
            <person name="Grigoriev I.V."/>
            <person name="Cande W.Z."/>
            <person name="Fulton C."/>
            <person name="Rokhsar D.S."/>
            <person name="Dawson S.C."/>
        </authorList>
    </citation>
    <scope>NUCLEOTIDE SEQUENCE [LARGE SCALE GENOMIC DNA]</scope>
    <source>
        <strain evidence="4 5">NEG-M</strain>
    </source>
</reference>